<feature type="transmembrane region" description="Helical" evidence="27">
    <location>
        <begin position="62"/>
        <end position="86"/>
    </location>
</feature>
<feature type="non-terminal residue" evidence="30">
    <location>
        <position position="359"/>
    </location>
</feature>
<feature type="transmembrane region" description="Helical" evidence="27">
    <location>
        <begin position="132"/>
        <end position="151"/>
    </location>
</feature>
<dbReference type="GO" id="GO:0005886">
    <property type="term" value="C:plasma membrane"/>
    <property type="evidence" value="ECO:0007669"/>
    <property type="project" value="TreeGrafter"/>
</dbReference>
<dbReference type="InterPro" id="IPR050681">
    <property type="entry name" value="CDF/SLC30A"/>
</dbReference>
<evidence type="ECO:0000256" key="15">
    <source>
        <dbReference type="ARBA" id="ARBA00023065"/>
    </source>
</evidence>
<evidence type="ECO:0000256" key="7">
    <source>
        <dbReference type="ARBA" id="ARBA00022553"/>
    </source>
</evidence>
<dbReference type="PANTHER" id="PTHR11562">
    <property type="entry name" value="CATION EFFLUX PROTEIN/ ZINC TRANSPORTER"/>
    <property type="match status" value="1"/>
</dbReference>
<comment type="similarity">
    <text evidence="4">Belongs to the cation diffusion facilitator (CDF) transporter (TC 2.A.4) family. SLC30A subfamily.</text>
</comment>
<evidence type="ECO:0000256" key="26">
    <source>
        <dbReference type="ARBA" id="ARBA00077285"/>
    </source>
</evidence>
<dbReference type="InterPro" id="IPR027469">
    <property type="entry name" value="Cation_efflux_TMD_sf"/>
</dbReference>
<dbReference type="GO" id="GO:0005743">
    <property type="term" value="C:mitochondrial inner membrane"/>
    <property type="evidence" value="ECO:0007669"/>
    <property type="project" value="UniProtKB-SubCell"/>
</dbReference>
<evidence type="ECO:0000256" key="8">
    <source>
        <dbReference type="ARBA" id="ARBA00022692"/>
    </source>
</evidence>
<evidence type="ECO:0000256" key="12">
    <source>
        <dbReference type="ARBA" id="ARBA00022833"/>
    </source>
</evidence>
<evidence type="ECO:0000256" key="25">
    <source>
        <dbReference type="ARBA" id="ARBA00076850"/>
    </source>
</evidence>
<feature type="transmembrane region" description="Helical" evidence="27">
    <location>
        <begin position="163"/>
        <end position="185"/>
    </location>
</feature>
<comment type="subcellular location">
    <subcellularLocation>
        <location evidence="2">Endosome membrane</location>
        <topology evidence="2">Multi-pass membrane protein</topology>
    </subcellularLocation>
    <subcellularLocation>
        <location evidence="1">Lysosome membrane</location>
        <topology evidence="1">Multi-pass membrane protein</topology>
    </subcellularLocation>
    <subcellularLocation>
        <location evidence="3">Mitochondrion inner membrane</location>
        <topology evidence="3">Multi-pass membrane protein</topology>
    </subcellularLocation>
    <subcellularLocation>
        <location evidence="22">Zymogen granule membrane</location>
        <topology evidence="22">Multi-pass membrane protein</topology>
    </subcellularLocation>
</comment>
<dbReference type="Pfam" id="PF16916">
    <property type="entry name" value="ZT_dimer"/>
    <property type="match status" value="1"/>
</dbReference>
<evidence type="ECO:0000256" key="24">
    <source>
        <dbReference type="ARBA" id="ARBA00070392"/>
    </source>
</evidence>
<dbReference type="Pfam" id="PF01545">
    <property type="entry name" value="Cation_efflux"/>
    <property type="match status" value="1"/>
</dbReference>
<evidence type="ECO:0000256" key="21">
    <source>
        <dbReference type="ARBA" id="ARBA00053997"/>
    </source>
</evidence>
<organism evidence="30 31">
    <name type="scientific">Penelope pileata</name>
    <dbReference type="NCBI Taxonomy" id="1118817"/>
    <lineage>
        <taxon>Eukaryota</taxon>
        <taxon>Metazoa</taxon>
        <taxon>Chordata</taxon>
        <taxon>Craniata</taxon>
        <taxon>Vertebrata</taxon>
        <taxon>Euteleostomi</taxon>
        <taxon>Archelosauria</taxon>
        <taxon>Archosauria</taxon>
        <taxon>Dinosauria</taxon>
        <taxon>Saurischia</taxon>
        <taxon>Theropoda</taxon>
        <taxon>Coelurosauria</taxon>
        <taxon>Aves</taxon>
        <taxon>Neognathae</taxon>
        <taxon>Galloanserae</taxon>
        <taxon>Galliformes</taxon>
        <taxon>Cracidae</taxon>
        <taxon>Penelope</taxon>
    </lineage>
</organism>
<evidence type="ECO:0000256" key="6">
    <source>
        <dbReference type="ARBA" id="ARBA00022449"/>
    </source>
</evidence>
<dbReference type="InterPro" id="IPR058533">
    <property type="entry name" value="Cation_efflux_TM"/>
</dbReference>
<dbReference type="EMBL" id="WBMW01000248">
    <property type="protein sequence ID" value="NXC38065.1"/>
    <property type="molecule type" value="Genomic_DNA"/>
</dbReference>
<keyword evidence="15" id="KW-0406">Ion transport</keyword>
<keyword evidence="16" id="KW-0496">Mitochondrion</keyword>
<evidence type="ECO:0000313" key="31">
    <source>
        <dbReference type="Proteomes" id="UP000613066"/>
    </source>
</evidence>
<accession>A0A851NH85</accession>
<evidence type="ECO:0000313" key="30">
    <source>
        <dbReference type="EMBL" id="NXC38065.1"/>
    </source>
</evidence>
<dbReference type="GO" id="GO:0042589">
    <property type="term" value="C:zymogen granule membrane"/>
    <property type="evidence" value="ECO:0007669"/>
    <property type="project" value="UniProtKB-SubCell"/>
</dbReference>
<dbReference type="NCBIfam" id="TIGR01297">
    <property type="entry name" value="CDF"/>
    <property type="match status" value="1"/>
</dbReference>
<keyword evidence="31" id="KW-1185">Reference proteome</keyword>
<dbReference type="Proteomes" id="UP000613066">
    <property type="component" value="Unassembled WGS sequence"/>
</dbReference>
<dbReference type="InterPro" id="IPR002524">
    <property type="entry name" value="Cation_efflux"/>
</dbReference>
<dbReference type="GO" id="GO:0046872">
    <property type="term" value="F:metal ion binding"/>
    <property type="evidence" value="ECO:0007669"/>
    <property type="project" value="UniProtKB-KW"/>
</dbReference>
<feature type="transmembrane region" description="Helical" evidence="27">
    <location>
        <begin position="236"/>
        <end position="257"/>
    </location>
</feature>
<dbReference type="SUPFAM" id="SSF160240">
    <property type="entry name" value="Cation efflux protein cytoplasmic domain-like"/>
    <property type="match status" value="1"/>
</dbReference>
<dbReference type="InterPro" id="IPR036837">
    <property type="entry name" value="Cation_efflux_CTD_sf"/>
</dbReference>
<evidence type="ECO:0000256" key="11">
    <source>
        <dbReference type="ARBA" id="ARBA00022792"/>
    </source>
</evidence>
<dbReference type="InterPro" id="IPR027470">
    <property type="entry name" value="Cation_efflux_CTD"/>
</dbReference>
<evidence type="ECO:0000256" key="5">
    <source>
        <dbReference type="ARBA" id="ARBA00022448"/>
    </source>
</evidence>
<keyword evidence="17 27" id="KW-0472">Membrane</keyword>
<evidence type="ECO:0000256" key="23">
    <source>
        <dbReference type="ARBA" id="ARBA00061875"/>
    </source>
</evidence>
<dbReference type="GO" id="GO:0015297">
    <property type="term" value="F:antiporter activity"/>
    <property type="evidence" value="ECO:0007669"/>
    <property type="project" value="UniProtKB-KW"/>
</dbReference>
<evidence type="ECO:0000256" key="13">
    <source>
        <dbReference type="ARBA" id="ARBA00022906"/>
    </source>
</evidence>
<keyword evidence="5" id="KW-0813">Transport</keyword>
<dbReference type="GO" id="GO:0062111">
    <property type="term" value="P:zinc ion import into organelle"/>
    <property type="evidence" value="ECO:0007669"/>
    <property type="project" value="UniProtKB-ARBA"/>
</dbReference>
<feature type="transmembrane region" description="Helical" evidence="27">
    <location>
        <begin position="92"/>
        <end position="111"/>
    </location>
</feature>
<keyword evidence="10" id="KW-0967">Endosome</keyword>
<evidence type="ECO:0000256" key="10">
    <source>
        <dbReference type="ARBA" id="ARBA00022753"/>
    </source>
</evidence>
<dbReference type="OrthoDB" id="9944568at2759"/>
<evidence type="ECO:0000256" key="20">
    <source>
        <dbReference type="ARBA" id="ARBA00048349"/>
    </source>
</evidence>
<comment type="function">
    <text evidence="21">Electroneutral proton-coupled antiporter concentrating zinc ions into a variety of intracellular organelles including endosomes, zymogen granules and mitochondria. Thereby, plays a crucial role in cellular zinc homeostasis to confer upon cells protection against its potential cytotoxicity. Regulates the zinc concentration of milk, through the transport of zinc ions into secretory vesicles of mammary cells. By concentrating zinc ions into lysosomes participates to lysosomal-mediated cell death during early mammary gland involution.</text>
</comment>
<feature type="non-terminal residue" evidence="30">
    <location>
        <position position="1"/>
    </location>
</feature>
<dbReference type="GO" id="GO:0005765">
    <property type="term" value="C:lysosomal membrane"/>
    <property type="evidence" value="ECO:0007669"/>
    <property type="project" value="UniProtKB-SubCell"/>
</dbReference>
<evidence type="ECO:0000256" key="3">
    <source>
        <dbReference type="ARBA" id="ARBA00004448"/>
    </source>
</evidence>
<feature type="domain" description="Cation efflux protein cytoplasmic" evidence="29">
    <location>
        <begin position="269"/>
        <end position="344"/>
    </location>
</feature>
<evidence type="ECO:0000256" key="18">
    <source>
        <dbReference type="ARBA" id="ARBA00023228"/>
    </source>
</evidence>
<evidence type="ECO:0000256" key="16">
    <source>
        <dbReference type="ARBA" id="ARBA00023128"/>
    </source>
</evidence>
<keyword evidence="9" id="KW-0479">Metal-binding</keyword>
<evidence type="ECO:0000256" key="22">
    <source>
        <dbReference type="ARBA" id="ARBA00060459"/>
    </source>
</evidence>
<proteinExistence type="inferred from homology"/>
<dbReference type="PANTHER" id="PTHR11562:SF51">
    <property type="entry name" value="PROTON-COUPLED ZINC ANTIPORTER SLC30A2"/>
    <property type="match status" value="1"/>
</dbReference>
<name>A0A851NH85_9GALL</name>
<evidence type="ECO:0000256" key="19">
    <source>
        <dbReference type="ARBA" id="ARBA00023329"/>
    </source>
</evidence>
<keyword evidence="11" id="KW-0999">Mitochondrion inner membrane</keyword>
<comment type="catalytic activity">
    <reaction evidence="20">
        <text>Zn(2+)(in) + 2 H(+)(out) = Zn(2+)(out) + 2 H(+)(in)</text>
        <dbReference type="Rhea" id="RHEA:72627"/>
        <dbReference type="ChEBI" id="CHEBI:15378"/>
        <dbReference type="ChEBI" id="CHEBI:29105"/>
    </reaction>
</comment>
<keyword evidence="19" id="KW-0968">Cytoplasmic vesicle</keyword>
<keyword evidence="8 27" id="KW-0812">Transmembrane</keyword>
<keyword evidence="14 27" id="KW-1133">Transmembrane helix</keyword>
<evidence type="ECO:0000256" key="1">
    <source>
        <dbReference type="ARBA" id="ARBA00004155"/>
    </source>
</evidence>
<dbReference type="FunFam" id="1.20.1510.10:FF:000011">
    <property type="entry name" value="zinc transporter 2 isoform X1"/>
    <property type="match status" value="1"/>
</dbReference>
<dbReference type="Gene3D" id="1.20.1510.10">
    <property type="entry name" value="Cation efflux protein transmembrane domain"/>
    <property type="match status" value="1"/>
</dbReference>
<reference evidence="30" key="1">
    <citation type="submission" date="2019-09" db="EMBL/GenBank/DDBJ databases">
        <title>Bird 10,000 Genomes (B10K) Project - Family phase.</title>
        <authorList>
            <person name="Zhang G."/>
        </authorList>
    </citation>
    <scope>NUCLEOTIDE SEQUENCE</scope>
    <source>
        <strain evidence="30">B10K-DU-001-08</strain>
        <tissue evidence="30">Muscle</tissue>
    </source>
</reference>
<keyword evidence="18" id="KW-0458">Lysosome</keyword>
<gene>
    <name evidence="30" type="primary">Slc30a2</name>
    <name evidence="30" type="ORF">PENPIL_R03553</name>
</gene>
<comment type="caution">
    <text evidence="30">The sequence shown here is derived from an EMBL/GenBank/DDBJ whole genome shotgun (WGS) entry which is preliminary data.</text>
</comment>
<evidence type="ECO:0000256" key="14">
    <source>
        <dbReference type="ARBA" id="ARBA00022989"/>
    </source>
</evidence>
<protein>
    <recommendedName>
        <fullName evidence="24">Proton-coupled zinc antiporter SLC30A2</fullName>
    </recommendedName>
    <alternativeName>
        <fullName evidence="26">Solute carrier family 30 member 2</fullName>
    </alternativeName>
    <alternativeName>
        <fullName evidence="25">Zinc transporter 2</fullName>
    </alternativeName>
</protein>
<keyword evidence="13" id="KW-0864">Zinc transport</keyword>
<dbReference type="GO" id="GO:0010008">
    <property type="term" value="C:endosome membrane"/>
    <property type="evidence" value="ECO:0007669"/>
    <property type="project" value="UniProtKB-SubCell"/>
</dbReference>
<dbReference type="AlphaFoldDB" id="A0A851NH85"/>
<evidence type="ECO:0000256" key="27">
    <source>
        <dbReference type="SAM" id="Phobius"/>
    </source>
</evidence>
<dbReference type="SUPFAM" id="SSF161111">
    <property type="entry name" value="Cation efflux protein transmembrane domain-like"/>
    <property type="match status" value="1"/>
</dbReference>
<evidence type="ECO:0000256" key="9">
    <source>
        <dbReference type="ARBA" id="ARBA00022723"/>
    </source>
</evidence>
<keyword evidence="7" id="KW-0597">Phosphoprotein</keyword>
<feature type="transmembrane region" description="Helical" evidence="27">
    <location>
        <begin position="206"/>
        <end position="230"/>
    </location>
</feature>
<feature type="domain" description="Cation efflux protein transmembrane" evidence="28">
    <location>
        <begin position="62"/>
        <end position="265"/>
    </location>
</feature>
<evidence type="ECO:0000259" key="28">
    <source>
        <dbReference type="Pfam" id="PF01545"/>
    </source>
</evidence>
<dbReference type="GO" id="GO:0010043">
    <property type="term" value="P:response to zinc ion"/>
    <property type="evidence" value="ECO:0007669"/>
    <property type="project" value="TreeGrafter"/>
</dbReference>
<keyword evidence="6" id="KW-0050">Antiport</keyword>
<evidence type="ECO:0000256" key="2">
    <source>
        <dbReference type="ARBA" id="ARBA00004337"/>
    </source>
</evidence>
<keyword evidence="12" id="KW-0862">Zinc</keyword>
<evidence type="ECO:0000256" key="17">
    <source>
        <dbReference type="ARBA" id="ARBA00023136"/>
    </source>
</evidence>
<dbReference type="GO" id="GO:0005385">
    <property type="term" value="F:zinc ion transmembrane transporter activity"/>
    <property type="evidence" value="ECO:0007669"/>
    <property type="project" value="TreeGrafter"/>
</dbReference>
<sequence length="359" mass="38955">PAWCLDVTCLHRSCLGMAQKNTQSLAQSQSSALELGAWHSQHCHARGTTSDPSQQQRARRKLYVAASICLIFMVGEAVGGYLAHSLAILTDAAHLLTDFASIMISLFALWVSSRPATKTMNFGWHRAEILGALLSVLSIWVVTGVLVYLAAQRLLLADYDIEGSVMLITSACAVAINIMMGAALHQTGHGHSHGAGSEQQNASVRAAFIHVVGDLLQSIGVLIASYIIFFKPEYKYVDPICTFIFSVLVLGTTLTILRDVLLVLMEGTPRGMDFNAVRDTLLAVGGVEAVHSLHIWALTATQPLLSVHIAINVGANAQEVLEEASSRLQCAFHFHTTTIQIESYSEDMRDCRECQPPSD</sequence>
<comment type="subunit">
    <text evidence="23">Homodimer. Interacts (via lysosomal targeting motif) with AP3D1; in AP-3-mediated transport to lysosomes. Interacts with TMEM163.</text>
</comment>
<evidence type="ECO:0000256" key="4">
    <source>
        <dbReference type="ARBA" id="ARBA00008873"/>
    </source>
</evidence>
<evidence type="ECO:0000259" key="29">
    <source>
        <dbReference type="Pfam" id="PF16916"/>
    </source>
</evidence>